<gene>
    <name evidence="1" type="ORF">H9935_08330</name>
</gene>
<comment type="caution">
    <text evidence="1">The sequence shown here is derived from an EMBL/GenBank/DDBJ whole genome shotgun (WGS) entry which is preliminary data.</text>
</comment>
<evidence type="ECO:0000313" key="2">
    <source>
        <dbReference type="Proteomes" id="UP000823893"/>
    </source>
</evidence>
<dbReference type="Proteomes" id="UP000823893">
    <property type="component" value="Unassembled WGS sequence"/>
</dbReference>
<dbReference type="InterPro" id="IPR024538">
    <property type="entry name" value="DUF3878"/>
</dbReference>
<proteinExistence type="predicted"/>
<evidence type="ECO:0000313" key="1">
    <source>
        <dbReference type="EMBL" id="HJC10811.1"/>
    </source>
</evidence>
<dbReference type="EMBL" id="DWWV01000105">
    <property type="protein sequence ID" value="HJC10811.1"/>
    <property type="molecule type" value="Genomic_DNA"/>
</dbReference>
<accession>A0A9D2N6A2</accession>
<dbReference type="Pfam" id="PF12994">
    <property type="entry name" value="DUF3878"/>
    <property type="match status" value="1"/>
</dbReference>
<reference evidence="1" key="1">
    <citation type="journal article" date="2021" name="PeerJ">
        <title>Extensive microbial diversity within the chicken gut microbiome revealed by metagenomics and culture.</title>
        <authorList>
            <person name="Gilroy R."/>
            <person name="Ravi A."/>
            <person name="Getino M."/>
            <person name="Pursley I."/>
            <person name="Horton D.L."/>
            <person name="Alikhan N.F."/>
            <person name="Baker D."/>
            <person name="Gharbi K."/>
            <person name="Hall N."/>
            <person name="Watson M."/>
            <person name="Adriaenssens E.M."/>
            <person name="Foster-Nyarko E."/>
            <person name="Jarju S."/>
            <person name="Secka A."/>
            <person name="Antonio M."/>
            <person name="Oren A."/>
            <person name="Chaudhuri R.R."/>
            <person name="La Ragione R."/>
            <person name="Hildebrand F."/>
            <person name="Pallen M.J."/>
        </authorList>
    </citation>
    <scope>NUCLEOTIDE SEQUENCE</scope>
    <source>
        <strain evidence="1">ChiSxjej6B18-287</strain>
    </source>
</reference>
<reference evidence="1" key="2">
    <citation type="submission" date="2021-04" db="EMBL/GenBank/DDBJ databases">
        <authorList>
            <person name="Gilroy R."/>
        </authorList>
    </citation>
    <scope>NUCLEOTIDE SEQUENCE</scope>
    <source>
        <strain evidence="1">ChiSxjej6B18-287</strain>
    </source>
</reference>
<dbReference type="AlphaFoldDB" id="A0A9D2N6A2"/>
<organism evidence="1 2">
    <name type="scientific">Candidatus Blautia merdigallinarum</name>
    <dbReference type="NCBI Taxonomy" id="2838495"/>
    <lineage>
        <taxon>Bacteria</taxon>
        <taxon>Bacillati</taxon>
        <taxon>Bacillota</taxon>
        <taxon>Clostridia</taxon>
        <taxon>Lachnospirales</taxon>
        <taxon>Lachnospiraceae</taxon>
        <taxon>Blautia</taxon>
    </lineage>
</organism>
<sequence>MTERKDKDMTDSMEKLAGVTPDMEEGFQKLKEIFDKEVFELYIRQGQGYVPYMMNDALECYLVLTDCRCTGEYLTGYESCTVGYLSFKEEEKVLVVHQGEENIFTLWFWEIQVKLEGYQYHQIGHFWLKEKGQEQWRQLVYMLGTVYDKYEYFGEAMCTSREQELMRLMEFRPFRYWSPIKESLDPYYPDTVQGAAEMRRIAGLAGDKAMAFLAGIYEKVPLIFLEKVIIYRMESPCSQKLYEKIRELVCQESIQYKKRDYGKEMNERIEKERLHVEEELYRRGFRGKYPRFSKEGMEILAVEEHPFTVGFMEWEKFDFRIQLMVSEDFSGKKKSLGLNGGFFKGKGRQGRIER</sequence>
<protein>
    <submittedName>
        <fullName evidence="1">DUF3878 family protein</fullName>
    </submittedName>
</protein>
<name>A0A9D2N6A2_9FIRM</name>